<dbReference type="InterPro" id="IPR036915">
    <property type="entry name" value="Cyclin-like_sf"/>
</dbReference>
<dbReference type="PANTHER" id="PTHR11618">
    <property type="entry name" value="TRANSCRIPTION INITIATION FACTOR IIB-RELATED"/>
    <property type="match status" value="1"/>
</dbReference>
<dbReference type="Pfam" id="PF08271">
    <property type="entry name" value="Zn_Ribbon_TF"/>
    <property type="match status" value="1"/>
</dbReference>
<evidence type="ECO:0000256" key="3">
    <source>
        <dbReference type="ARBA" id="ARBA00023015"/>
    </source>
</evidence>
<dbReference type="PRINTS" id="PR00685">
    <property type="entry name" value="TIFACTORIIB"/>
</dbReference>
<keyword evidence="3" id="KW-0805">Transcription regulation</keyword>
<dbReference type="InterPro" id="IPR013137">
    <property type="entry name" value="Znf_TFIIB"/>
</dbReference>
<evidence type="ECO:0000313" key="9">
    <source>
        <dbReference type="EMBL" id="KAF8820511.1"/>
    </source>
</evidence>
<dbReference type="PANTHER" id="PTHR11618:SF13">
    <property type="entry name" value="TRANSCRIPTION INITIATION FACTOR IIB"/>
    <property type="match status" value="1"/>
</dbReference>
<keyword evidence="6" id="KW-0863">Zinc-finger</keyword>
<evidence type="ECO:0000256" key="4">
    <source>
        <dbReference type="ARBA" id="ARBA00023163"/>
    </source>
</evidence>
<dbReference type="Proteomes" id="UP000823046">
    <property type="component" value="Unassembled WGS sequence"/>
</dbReference>
<name>A0ABQ7J940_9APIC</name>
<proteinExistence type="inferred from homology"/>
<dbReference type="InterPro" id="IPR013150">
    <property type="entry name" value="TFIIB_cyclin"/>
</dbReference>
<protein>
    <recommendedName>
        <fullName evidence="5">General transcription factor TFIIB</fullName>
    </recommendedName>
</protein>
<evidence type="ECO:0000256" key="2">
    <source>
        <dbReference type="ARBA" id="ARBA00022737"/>
    </source>
</evidence>
<evidence type="ECO:0000259" key="8">
    <source>
        <dbReference type="PROSITE" id="PS51134"/>
    </source>
</evidence>
<comment type="caution">
    <text evidence="9">The sequence shown here is derived from an EMBL/GenBank/DDBJ whole genome shotgun (WGS) entry which is preliminary data.</text>
</comment>
<reference evidence="9 10" key="1">
    <citation type="journal article" date="2020" name="bioRxiv">
        <title>Metabolic contributions of an alphaproteobacterial endosymbiont in the apicomplexan Cardiosporidium cionae.</title>
        <authorList>
            <person name="Hunter E.S."/>
            <person name="Paight C.J."/>
            <person name="Lane C.E."/>
        </authorList>
    </citation>
    <scope>NUCLEOTIDE SEQUENCE [LARGE SCALE GENOMIC DNA]</scope>
    <source>
        <strain evidence="9">ESH_2018</strain>
    </source>
</reference>
<gene>
    <name evidence="9" type="primary">TFIIB</name>
    <name evidence="9" type="ORF">IE077_003101</name>
</gene>
<organism evidence="9 10">
    <name type="scientific">Cardiosporidium cionae</name>
    <dbReference type="NCBI Taxonomy" id="476202"/>
    <lineage>
        <taxon>Eukaryota</taxon>
        <taxon>Sar</taxon>
        <taxon>Alveolata</taxon>
        <taxon>Apicomplexa</taxon>
        <taxon>Aconoidasida</taxon>
        <taxon>Nephromycida</taxon>
        <taxon>Cardiosporidium</taxon>
    </lineage>
</organism>
<dbReference type="Gene3D" id="1.10.472.170">
    <property type="match status" value="1"/>
</dbReference>
<keyword evidence="4" id="KW-0804">Transcription</keyword>
<dbReference type="Pfam" id="PF00382">
    <property type="entry name" value="TFIIB"/>
    <property type="match status" value="1"/>
</dbReference>
<evidence type="ECO:0000256" key="5">
    <source>
        <dbReference type="ARBA" id="ARBA00031706"/>
    </source>
</evidence>
<dbReference type="InterPro" id="IPR000812">
    <property type="entry name" value="TFIIB"/>
</dbReference>
<sequence>MNGSSSVIGSKPSQATFRAPASTSTKSVSPPRSTTTDKTQRKPGYNLYGTTRHSKFCPNCEEMGRIVYDPSSGDELCCQCGLVLESKVMSEEQEWRNFCHESSGGRGEDRNRVGEAIDQWLDDGVAGTTILGGSRRFQQLNEASTALSSNDKLLRSAFQHLRLIAEAFSLRDNIIEIAKEITKELQEMNQLKNRGNMLTMLAVIYLACREANLTRTIKELIIYDRSLTEKELGKAINRVKKLLPQRGPAFSESATQLLPRLCSRLNLSINITDIAEHVIKRSQHYITTSHRPNTLAAGAIFFVVQLCSVRESGFPKASKVAEVTGAGEHTMKSVCKELLDYAEVLLPSDFRPMNEGGLEALRVKMGHKGMKRKFSSLDG</sequence>
<accession>A0ABQ7J940</accession>
<keyword evidence="6" id="KW-0862">Zinc</keyword>
<dbReference type="EMBL" id="JADAQX010000367">
    <property type="protein sequence ID" value="KAF8820511.1"/>
    <property type="molecule type" value="Genomic_DNA"/>
</dbReference>
<comment type="similarity">
    <text evidence="1">Belongs to the TFIIB family.</text>
</comment>
<feature type="compositionally biased region" description="Polar residues" evidence="7">
    <location>
        <begin position="1"/>
        <end position="37"/>
    </location>
</feature>
<feature type="region of interest" description="Disordered" evidence="7">
    <location>
        <begin position="1"/>
        <end position="47"/>
    </location>
</feature>
<dbReference type="SUPFAM" id="SSF47954">
    <property type="entry name" value="Cyclin-like"/>
    <property type="match status" value="2"/>
</dbReference>
<evidence type="ECO:0000256" key="6">
    <source>
        <dbReference type="PROSITE-ProRule" id="PRU00469"/>
    </source>
</evidence>
<keyword evidence="2" id="KW-0677">Repeat</keyword>
<evidence type="ECO:0000256" key="7">
    <source>
        <dbReference type="SAM" id="MobiDB-lite"/>
    </source>
</evidence>
<dbReference type="Gene3D" id="1.10.472.10">
    <property type="entry name" value="Cyclin-like"/>
    <property type="match status" value="1"/>
</dbReference>
<dbReference type="SMART" id="SM00385">
    <property type="entry name" value="CYCLIN"/>
    <property type="match status" value="2"/>
</dbReference>
<feature type="domain" description="TFIIB-type" evidence="8">
    <location>
        <begin position="53"/>
        <end position="85"/>
    </location>
</feature>
<evidence type="ECO:0000256" key="1">
    <source>
        <dbReference type="ARBA" id="ARBA00010857"/>
    </source>
</evidence>
<keyword evidence="10" id="KW-1185">Reference proteome</keyword>
<evidence type="ECO:0000313" key="10">
    <source>
        <dbReference type="Proteomes" id="UP000823046"/>
    </source>
</evidence>
<dbReference type="PROSITE" id="PS51134">
    <property type="entry name" value="ZF_TFIIB"/>
    <property type="match status" value="1"/>
</dbReference>
<dbReference type="SUPFAM" id="SSF57783">
    <property type="entry name" value="Zinc beta-ribbon"/>
    <property type="match status" value="1"/>
</dbReference>
<dbReference type="InterPro" id="IPR013763">
    <property type="entry name" value="Cyclin-like_dom"/>
</dbReference>
<keyword evidence="6" id="KW-0479">Metal-binding</keyword>